<evidence type="ECO:0000313" key="4">
    <source>
        <dbReference type="Proteomes" id="UP001497392"/>
    </source>
</evidence>
<dbReference type="PROSITE" id="PS01047">
    <property type="entry name" value="HMA_1"/>
    <property type="match status" value="1"/>
</dbReference>
<evidence type="ECO:0000313" key="3">
    <source>
        <dbReference type="EMBL" id="CAL5223950.1"/>
    </source>
</evidence>
<dbReference type="InterPro" id="IPR017969">
    <property type="entry name" value="Heavy-metal-associated_CS"/>
</dbReference>
<dbReference type="InterPro" id="IPR036163">
    <property type="entry name" value="HMA_dom_sf"/>
</dbReference>
<accession>A0ABP1FZL9</accession>
<dbReference type="PROSITE" id="PS50846">
    <property type="entry name" value="HMA_2"/>
    <property type="match status" value="1"/>
</dbReference>
<keyword evidence="1" id="KW-0479">Metal-binding</keyword>
<name>A0ABP1FZL9_9CHLO</name>
<organism evidence="3 4">
    <name type="scientific">Coccomyxa viridis</name>
    <dbReference type="NCBI Taxonomy" id="1274662"/>
    <lineage>
        <taxon>Eukaryota</taxon>
        <taxon>Viridiplantae</taxon>
        <taxon>Chlorophyta</taxon>
        <taxon>core chlorophytes</taxon>
        <taxon>Trebouxiophyceae</taxon>
        <taxon>Trebouxiophyceae incertae sedis</taxon>
        <taxon>Coccomyxaceae</taxon>
        <taxon>Coccomyxa</taxon>
    </lineage>
</organism>
<dbReference type="EMBL" id="CAXHTA020000009">
    <property type="protein sequence ID" value="CAL5223950.1"/>
    <property type="molecule type" value="Genomic_DNA"/>
</dbReference>
<proteinExistence type="predicted"/>
<evidence type="ECO:0000256" key="1">
    <source>
        <dbReference type="ARBA" id="ARBA00022723"/>
    </source>
</evidence>
<dbReference type="InterPro" id="IPR006121">
    <property type="entry name" value="HMA_dom"/>
</dbReference>
<dbReference type="Proteomes" id="UP001497392">
    <property type="component" value="Unassembled WGS sequence"/>
</dbReference>
<dbReference type="CDD" id="cd00371">
    <property type="entry name" value="HMA"/>
    <property type="match status" value="1"/>
</dbReference>
<gene>
    <name evidence="3" type="primary">g6553</name>
    <name evidence="3" type="ORF">VP750_LOCUS5609</name>
</gene>
<reference evidence="3 4" key="1">
    <citation type="submission" date="2024-06" db="EMBL/GenBank/DDBJ databases">
        <authorList>
            <person name="Kraege A."/>
            <person name="Thomma B."/>
        </authorList>
    </citation>
    <scope>NUCLEOTIDE SEQUENCE [LARGE SCALE GENOMIC DNA]</scope>
</reference>
<evidence type="ECO:0000259" key="2">
    <source>
        <dbReference type="PROSITE" id="PS50846"/>
    </source>
</evidence>
<comment type="caution">
    <text evidence="3">The sequence shown here is derived from an EMBL/GenBank/DDBJ whole genome shotgun (WGS) entry which is preliminary data.</text>
</comment>
<protein>
    <submittedName>
        <fullName evidence="3">G6553 protein</fullName>
    </submittedName>
</protein>
<keyword evidence="4" id="KW-1185">Reference proteome</keyword>
<dbReference type="Gene3D" id="3.30.70.100">
    <property type="match status" value="1"/>
</dbReference>
<sequence>MPVAEYSTAIVGGLLSSSCCLVQLVLNAFSVGCAGFSVLTPYRAVFVGLTATSLGVSHLRHRSMRQSVTALALAMALSGMPELIGLYNENKLASPHLLRQQRKAPLHAGHSQVVGMQVEGLRCAACGMRLKQALLQLPGMTACEVEFETGRVRIVGKELAEQSIRDTVEGMGYTVRHIAFEDEPPGKRASWSEL</sequence>
<dbReference type="SUPFAM" id="SSF55008">
    <property type="entry name" value="HMA, heavy metal-associated domain"/>
    <property type="match status" value="1"/>
</dbReference>
<dbReference type="Pfam" id="PF00403">
    <property type="entry name" value="HMA"/>
    <property type="match status" value="1"/>
</dbReference>
<feature type="domain" description="HMA" evidence="2">
    <location>
        <begin position="112"/>
        <end position="176"/>
    </location>
</feature>